<feature type="region of interest" description="Disordered" evidence="6">
    <location>
        <begin position="100"/>
        <end position="126"/>
    </location>
</feature>
<evidence type="ECO:0000256" key="6">
    <source>
        <dbReference type="SAM" id="MobiDB-lite"/>
    </source>
</evidence>
<comment type="caution">
    <text evidence="8">The sequence shown here is derived from an EMBL/GenBank/DDBJ whole genome shotgun (WGS) entry which is preliminary data.</text>
</comment>
<dbReference type="InterPro" id="IPR013087">
    <property type="entry name" value="Znf_C2H2_type"/>
</dbReference>
<keyword evidence="5" id="KW-0539">Nucleus</keyword>
<accession>A0A2T9Y4J0</accession>
<evidence type="ECO:0000256" key="3">
    <source>
        <dbReference type="ARBA" id="ARBA00022771"/>
    </source>
</evidence>
<dbReference type="CDD" id="cd20908">
    <property type="entry name" value="SUF4-like"/>
    <property type="match status" value="1"/>
</dbReference>
<dbReference type="Gene3D" id="3.30.160.60">
    <property type="entry name" value="Classic Zinc Finger"/>
    <property type="match status" value="1"/>
</dbReference>
<sequence length="452" mass="50279">MGKKKSKKELKPWCWYCDREFEDDKVLILHQKAKHFKCPHCSKRLNTANGMAIHAAQVHKDTILKVPNAIKGRDSMEPEIFGMIGIPEDAFRVRREKILNSSSSKVSKKPKSSSSTSASASISEEQIKQQLEQHKAILKNLNNPQTNLPLPPKIPDPSIPPLHAQPAHFTPPPQAPPQFQIPRPPPVPQPFANPPFPQHLPPPPLFPPNLNLPHSHPPFTNQPFAPPNLPRPPIHMPNLSIPHPPVPPLLPHLPHLPIPRPPGNIQIPPSHLPIRPIDPNIPHPHSHPHPLLPPLPTDPKIIPPFNDNVKSSIGAQETLVQPPQRAFTIENEPSIQSASTNSLSSYQNIVPEDINSSNLGGKYLTEQPGTIIQSHESGSLTNNNPPNLEQGASFEQEVTKNNSAEVQNNANHERTANITKSEKLVKLVFEDLLFSMEELRARLDKYKIHTSD</sequence>
<feature type="compositionally biased region" description="Pro residues" evidence="6">
    <location>
        <begin position="182"/>
        <end position="207"/>
    </location>
</feature>
<feature type="compositionally biased region" description="Low complexity" evidence="6">
    <location>
        <begin position="112"/>
        <end position="123"/>
    </location>
</feature>
<reference evidence="8 9" key="1">
    <citation type="journal article" date="2018" name="MBio">
        <title>Comparative Genomics Reveals the Core Gene Toolbox for the Fungus-Insect Symbiosis.</title>
        <authorList>
            <person name="Wang Y."/>
            <person name="Stata M."/>
            <person name="Wang W."/>
            <person name="Stajich J.E."/>
            <person name="White M.M."/>
            <person name="Moncalvo J.M."/>
        </authorList>
    </citation>
    <scope>NUCLEOTIDE SEQUENCE [LARGE SCALE GENOMIC DNA]</scope>
    <source>
        <strain evidence="8 9">SC-DP-2</strain>
    </source>
</reference>
<keyword evidence="3" id="KW-0863">Zinc-finger</keyword>
<evidence type="ECO:0000259" key="7">
    <source>
        <dbReference type="PROSITE" id="PS00028"/>
    </source>
</evidence>
<dbReference type="PANTHER" id="PTHR23215">
    <property type="entry name" value="ZINC FINGER PROTEIN 207"/>
    <property type="match status" value="1"/>
</dbReference>
<dbReference type="GO" id="GO:0008270">
    <property type="term" value="F:zinc ion binding"/>
    <property type="evidence" value="ECO:0007669"/>
    <property type="project" value="UniProtKB-KW"/>
</dbReference>
<keyword evidence="4" id="KW-0862">Zinc</keyword>
<feature type="domain" description="C2H2-type" evidence="7">
    <location>
        <begin position="38"/>
        <end position="59"/>
    </location>
</feature>
<dbReference type="SMART" id="SM00355">
    <property type="entry name" value="ZnF_C2H2"/>
    <property type="match status" value="2"/>
</dbReference>
<dbReference type="Proteomes" id="UP000245609">
    <property type="component" value="Unassembled WGS sequence"/>
</dbReference>
<evidence type="ECO:0000256" key="2">
    <source>
        <dbReference type="ARBA" id="ARBA00022723"/>
    </source>
</evidence>
<evidence type="ECO:0000256" key="4">
    <source>
        <dbReference type="ARBA" id="ARBA00022833"/>
    </source>
</evidence>
<dbReference type="AlphaFoldDB" id="A0A2T9Y4J0"/>
<feature type="region of interest" description="Disordered" evidence="6">
    <location>
        <begin position="142"/>
        <end position="232"/>
    </location>
</feature>
<dbReference type="OrthoDB" id="1306014at2759"/>
<dbReference type="STRING" id="133381.A0A2T9Y4J0"/>
<dbReference type="GO" id="GO:0005634">
    <property type="term" value="C:nucleus"/>
    <property type="evidence" value="ECO:0007669"/>
    <property type="project" value="UniProtKB-SubCell"/>
</dbReference>
<comment type="subcellular location">
    <subcellularLocation>
        <location evidence="1">Nucleus</location>
    </subcellularLocation>
</comment>
<dbReference type="PRINTS" id="PR01217">
    <property type="entry name" value="PRICHEXTENSN"/>
</dbReference>
<organism evidence="8 9">
    <name type="scientific">Smittium megazygosporum</name>
    <dbReference type="NCBI Taxonomy" id="133381"/>
    <lineage>
        <taxon>Eukaryota</taxon>
        <taxon>Fungi</taxon>
        <taxon>Fungi incertae sedis</taxon>
        <taxon>Zoopagomycota</taxon>
        <taxon>Kickxellomycotina</taxon>
        <taxon>Harpellomycetes</taxon>
        <taxon>Harpellales</taxon>
        <taxon>Legeriomycetaceae</taxon>
        <taxon>Smittium</taxon>
    </lineage>
</organism>
<name>A0A2T9Y4J0_9FUNG</name>
<dbReference type="PROSITE" id="PS00028">
    <property type="entry name" value="ZINC_FINGER_C2H2_1"/>
    <property type="match status" value="1"/>
</dbReference>
<evidence type="ECO:0000313" key="9">
    <source>
        <dbReference type="Proteomes" id="UP000245609"/>
    </source>
</evidence>
<dbReference type="SUPFAM" id="SSF57667">
    <property type="entry name" value="beta-beta-alpha zinc fingers"/>
    <property type="match status" value="1"/>
</dbReference>
<keyword evidence="2" id="KW-0479">Metal-binding</keyword>
<keyword evidence="9" id="KW-1185">Reference proteome</keyword>
<feature type="compositionally biased region" description="Low complexity" evidence="6">
    <location>
        <begin position="208"/>
        <end position="219"/>
    </location>
</feature>
<evidence type="ECO:0000256" key="5">
    <source>
        <dbReference type="ARBA" id="ARBA00023242"/>
    </source>
</evidence>
<feature type="compositionally biased region" description="Pro residues" evidence="6">
    <location>
        <begin position="149"/>
        <end position="160"/>
    </location>
</feature>
<dbReference type="EMBL" id="MBFS01003333">
    <property type="protein sequence ID" value="PVU87251.1"/>
    <property type="molecule type" value="Genomic_DNA"/>
</dbReference>
<gene>
    <name evidence="8" type="ORF">BB560_006524</name>
</gene>
<dbReference type="InterPro" id="IPR036236">
    <property type="entry name" value="Znf_C2H2_sf"/>
</dbReference>
<evidence type="ECO:0000256" key="1">
    <source>
        <dbReference type="ARBA" id="ARBA00004123"/>
    </source>
</evidence>
<dbReference type="PANTHER" id="PTHR23215:SF0">
    <property type="entry name" value="BUB3-INTERACTING AND GLEBS MOTIF-CONTAINING PROTEIN ZNF207"/>
    <property type="match status" value="1"/>
</dbReference>
<evidence type="ECO:0000313" key="8">
    <source>
        <dbReference type="EMBL" id="PVU87251.1"/>
    </source>
</evidence>
<protein>
    <recommendedName>
        <fullName evidence="7">C2H2-type domain-containing protein</fullName>
    </recommendedName>
</protein>
<proteinExistence type="predicted"/>